<name>A0A8H6XYZ2_9AGAR</name>
<accession>A0A8H6XYZ2</accession>
<organism evidence="3 4">
    <name type="scientific">Mycena venus</name>
    <dbReference type="NCBI Taxonomy" id="2733690"/>
    <lineage>
        <taxon>Eukaryota</taxon>
        <taxon>Fungi</taxon>
        <taxon>Dikarya</taxon>
        <taxon>Basidiomycota</taxon>
        <taxon>Agaricomycotina</taxon>
        <taxon>Agaricomycetes</taxon>
        <taxon>Agaricomycetidae</taxon>
        <taxon>Agaricales</taxon>
        <taxon>Marasmiineae</taxon>
        <taxon>Mycenaceae</taxon>
        <taxon>Mycena</taxon>
    </lineage>
</organism>
<proteinExistence type="predicted"/>
<dbReference type="InterPro" id="IPR045340">
    <property type="entry name" value="DUF6533"/>
</dbReference>
<dbReference type="Proteomes" id="UP000620124">
    <property type="component" value="Unassembled WGS sequence"/>
</dbReference>
<keyword evidence="1" id="KW-0472">Membrane</keyword>
<dbReference type="EMBL" id="JACAZI010000011">
    <property type="protein sequence ID" value="KAF7348785.1"/>
    <property type="molecule type" value="Genomic_DNA"/>
</dbReference>
<keyword evidence="1" id="KW-1133">Transmembrane helix</keyword>
<keyword evidence="4" id="KW-1185">Reference proteome</keyword>
<evidence type="ECO:0000313" key="4">
    <source>
        <dbReference type="Proteomes" id="UP000620124"/>
    </source>
</evidence>
<feature type="transmembrane region" description="Helical" evidence="1">
    <location>
        <begin position="53"/>
        <end position="74"/>
    </location>
</feature>
<comment type="caution">
    <text evidence="3">The sequence shown here is derived from an EMBL/GenBank/DDBJ whole genome shotgun (WGS) entry which is preliminary data.</text>
</comment>
<evidence type="ECO:0000313" key="3">
    <source>
        <dbReference type="EMBL" id="KAF7348785.1"/>
    </source>
</evidence>
<dbReference type="AlphaFoldDB" id="A0A8H6XYZ2"/>
<evidence type="ECO:0000259" key="2">
    <source>
        <dbReference type="Pfam" id="PF20151"/>
    </source>
</evidence>
<reference evidence="3" key="1">
    <citation type="submission" date="2020-05" db="EMBL/GenBank/DDBJ databases">
        <title>Mycena genomes resolve the evolution of fungal bioluminescence.</title>
        <authorList>
            <person name="Tsai I.J."/>
        </authorList>
    </citation>
    <scope>NUCLEOTIDE SEQUENCE</scope>
    <source>
        <strain evidence="3">CCC161011</strain>
    </source>
</reference>
<keyword evidence="1" id="KW-0812">Transmembrane</keyword>
<gene>
    <name evidence="3" type="ORF">MVEN_01398100</name>
</gene>
<protein>
    <recommendedName>
        <fullName evidence="2">DUF6533 domain-containing protein</fullName>
    </recommendedName>
</protein>
<dbReference type="Pfam" id="PF20151">
    <property type="entry name" value="DUF6533"/>
    <property type="match status" value="1"/>
</dbReference>
<sequence>MTAVSNTSYEVAAYLRVASLAIAGYDYLQTLPFELRMWREAWKGRHLTLSSTLFLFIRYTSILVLTLSNFSFFYSGFDRERCRRFYVIPSLFKVVQSMVSQAILVNNANLSISPIEHLSSHSGP</sequence>
<dbReference type="OrthoDB" id="3346251at2759"/>
<feature type="domain" description="DUF6533" evidence="2">
    <location>
        <begin position="14"/>
        <end position="63"/>
    </location>
</feature>
<evidence type="ECO:0000256" key="1">
    <source>
        <dbReference type="SAM" id="Phobius"/>
    </source>
</evidence>